<protein>
    <submittedName>
        <fullName evidence="1">Uncharacterized protein</fullName>
    </submittedName>
</protein>
<dbReference type="Proteomes" id="UP000012589">
    <property type="component" value="Unassembled WGS sequence"/>
</dbReference>
<evidence type="ECO:0000313" key="2">
    <source>
        <dbReference type="Proteomes" id="UP000012589"/>
    </source>
</evidence>
<dbReference type="EMBL" id="AQFT01000087">
    <property type="protein sequence ID" value="EMZ25805.1"/>
    <property type="molecule type" value="Genomic_DNA"/>
</dbReference>
<dbReference type="HOGENOM" id="CLU_2716410_0_0_9"/>
<reference evidence="1 2" key="1">
    <citation type="journal article" date="2014" name="Genome Announc.">
        <title>Draft genome sequences of the altered schaedler flora, a defined bacterial community from gnotobiotic mice.</title>
        <authorList>
            <person name="Wannemuehler M.J."/>
            <person name="Overstreet A.M."/>
            <person name="Ward D.V."/>
            <person name="Phillips G.J."/>
        </authorList>
    </citation>
    <scope>NUCLEOTIDE SEQUENCE [LARGE SCALE GENOMIC DNA]</scope>
    <source>
        <strain evidence="1 2">ASF492</strain>
    </source>
</reference>
<keyword evidence="2" id="KW-1185">Reference proteome</keyword>
<name>N2AHT4_9FIRM</name>
<organism evidence="1 2">
    <name type="scientific">Eubacterium plexicaudatum ASF492</name>
    <dbReference type="NCBI Taxonomy" id="1235802"/>
    <lineage>
        <taxon>Bacteria</taxon>
        <taxon>Bacillati</taxon>
        <taxon>Bacillota</taxon>
        <taxon>Clostridia</taxon>
        <taxon>Eubacteriales</taxon>
        <taxon>Eubacteriaceae</taxon>
        <taxon>Eubacterium</taxon>
    </lineage>
</organism>
<sequence length="72" mass="8442">MTNNKKEYCVYKASPTGIQRPVFYGNEQDCRKFCEDRDFTYIDEQQVVWYLEVGSCRQEHEIKIGANTPISA</sequence>
<accession>N2AHT4</accession>
<comment type="caution">
    <text evidence="1">The sequence shown here is derived from an EMBL/GenBank/DDBJ whole genome shotgun (WGS) entry which is preliminary data.</text>
</comment>
<dbReference type="AlphaFoldDB" id="N2AHT4"/>
<gene>
    <name evidence="1" type="ORF">C823_02821</name>
</gene>
<proteinExistence type="predicted"/>
<evidence type="ECO:0000313" key="1">
    <source>
        <dbReference type="EMBL" id="EMZ25805.1"/>
    </source>
</evidence>
<dbReference type="PATRIC" id="fig|1235802.3.peg.2981"/>